<dbReference type="PANTHER" id="PTHR21212">
    <property type="entry name" value="BERNARDINELLI-SEIP CONGENITAL LIPODYSTROPHY 2 HOMOLOG BSCL2 PROTEIN"/>
    <property type="match status" value="1"/>
</dbReference>
<dbReference type="Proteomes" id="UP000193144">
    <property type="component" value="Unassembled WGS sequence"/>
</dbReference>
<accession>A0A1Y1YNU6</accession>
<dbReference type="GO" id="GO:0005789">
    <property type="term" value="C:endoplasmic reticulum membrane"/>
    <property type="evidence" value="ECO:0007669"/>
    <property type="project" value="UniProtKB-SubCell"/>
</dbReference>
<keyword evidence="2 8" id="KW-0812">Transmembrane</keyword>
<keyword evidence="6 8" id="KW-0472">Membrane</keyword>
<dbReference type="InterPro" id="IPR009617">
    <property type="entry name" value="Seipin"/>
</dbReference>
<feature type="region of interest" description="Disordered" evidence="7">
    <location>
        <begin position="364"/>
        <end position="514"/>
    </location>
</feature>
<reference evidence="9 10" key="1">
    <citation type="submission" date="2016-07" db="EMBL/GenBank/DDBJ databases">
        <title>Pervasive Adenine N6-methylation of Active Genes in Fungi.</title>
        <authorList>
            <consortium name="DOE Joint Genome Institute"/>
            <person name="Mondo S.J."/>
            <person name="Dannebaum R.O."/>
            <person name="Kuo R.C."/>
            <person name="Labutti K."/>
            <person name="Haridas S."/>
            <person name="Kuo A."/>
            <person name="Salamov A."/>
            <person name="Ahrendt S.R."/>
            <person name="Lipzen A."/>
            <person name="Sullivan W."/>
            <person name="Andreopoulos W.B."/>
            <person name="Clum A."/>
            <person name="Lindquist E."/>
            <person name="Daum C."/>
            <person name="Ramamoorthy G.K."/>
            <person name="Gryganskyi A."/>
            <person name="Culley D."/>
            <person name="Magnuson J.K."/>
            <person name="James T.Y."/>
            <person name="O'Malley M.A."/>
            <person name="Stajich J.E."/>
            <person name="Spatafora J.W."/>
            <person name="Visel A."/>
            <person name="Grigoriev I.V."/>
        </authorList>
    </citation>
    <scope>NUCLEOTIDE SEQUENCE [LARGE SCALE GENOMIC DNA]</scope>
    <source>
        <strain evidence="9 10">CBS 115471</strain>
    </source>
</reference>
<gene>
    <name evidence="9" type="ORF">BCR34DRAFT_618830</name>
</gene>
<proteinExistence type="predicted"/>
<comment type="caution">
    <text evidence="9">The sequence shown here is derived from an EMBL/GenBank/DDBJ whole genome shotgun (WGS) entry which is preliminary data.</text>
</comment>
<dbReference type="Pfam" id="PF06775">
    <property type="entry name" value="Seipin"/>
    <property type="match status" value="1"/>
</dbReference>
<evidence type="ECO:0000256" key="2">
    <source>
        <dbReference type="ARBA" id="ARBA00022692"/>
    </source>
</evidence>
<evidence type="ECO:0000256" key="7">
    <source>
        <dbReference type="SAM" id="MobiDB-lite"/>
    </source>
</evidence>
<keyword evidence="10" id="KW-1185">Reference proteome</keyword>
<evidence type="ECO:0000256" key="4">
    <source>
        <dbReference type="ARBA" id="ARBA00022989"/>
    </source>
</evidence>
<name>A0A1Y1YNU6_9PLEO</name>
<dbReference type="AlphaFoldDB" id="A0A1Y1YNU6"/>
<evidence type="ECO:0000313" key="10">
    <source>
        <dbReference type="Proteomes" id="UP000193144"/>
    </source>
</evidence>
<feature type="compositionally biased region" description="Polar residues" evidence="7">
    <location>
        <begin position="400"/>
        <end position="429"/>
    </location>
</feature>
<feature type="compositionally biased region" description="Basic and acidic residues" evidence="7">
    <location>
        <begin position="434"/>
        <end position="452"/>
    </location>
</feature>
<feature type="transmembrane region" description="Helical" evidence="8">
    <location>
        <begin position="43"/>
        <end position="65"/>
    </location>
</feature>
<evidence type="ECO:0000256" key="6">
    <source>
        <dbReference type="ARBA" id="ARBA00023136"/>
    </source>
</evidence>
<keyword evidence="4 8" id="KW-1133">Transmembrane helix</keyword>
<evidence type="ECO:0000256" key="5">
    <source>
        <dbReference type="ARBA" id="ARBA00023098"/>
    </source>
</evidence>
<feature type="compositionally biased region" description="Basic and acidic residues" evidence="7">
    <location>
        <begin position="367"/>
        <end position="377"/>
    </location>
</feature>
<protein>
    <submittedName>
        <fullName evidence="9">Putative adipose-regulatory protein-domain-containing protein</fullName>
    </submittedName>
</protein>
<comment type="subcellular location">
    <subcellularLocation>
        <location evidence="1">Endoplasmic reticulum membrane</location>
        <topology evidence="1">Multi-pass membrane protein</topology>
    </subcellularLocation>
</comment>
<dbReference type="EMBL" id="MCFA01000194">
    <property type="protein sequence ID" value="ORX99689.1"/>
    <property type="molecule type" value="Genomic_DNA"/>
</dbReference>
<sequence>MGDRNRDEDYGDRPIFTWAKETLLAPIRILTSPVLLRTYLRTILFLITSFTLFAIAVVAYTSFYLSYIPVRGIDVPVYLQFDPAASHSHTTSHLPPFQRARFPHGTTLIHGIASRQKYDVVVEMRLPRSTRNLQAGNWMVGLEMRGPGEKDTSRISLGGVVGGVKGALGWMEEWDVEDYSYGETARGEKIKVDFRGTHTEGGVPEGVPEGPLASLAFGHQDSERKARREKEKGVLLAQSRRPAILTYRSWMTEVAYRALRLPSYILGWRVEEEMVVVKMMEGVEFEKGWRNVPRTLRLEVRSGVPLEVYKVGVKFVARLEGLRWVMYNYRILSALVFTSAFWGVEMTVLLVSWGVLELLFSNPGTPQERESEQDEKKRIKSGLDTGTGATTPKTEPADSEPSTPLSDASRTFPTLSSHQPLHYSSSDARQSAKVKPERMTPRLEDVPLKTEAEADDEDEDEDADFILEEPGPSSAPAGGFTDSGIGTSLESERGQRGVVRRRSGGLGGGRKREE</sequence>
<keyword evidence="3" id="KW-0256">Endoplasmic reticulum</keyword>
<keyword evidence="5" id="KW-0443">Lipid metabolism</keyword>
<feature type="compositionally biased region" description="Acidic residues" evidence="7">
    <location>
        <begin position="453"/>
        <end position="467"/>
    </location>
</feature>
<evidence type="ECO:0000256" key="1">
    <source>
        <dbReference type="ARBA" id="ARBA00004477"/>
    </source>
</evidence>
<dbReference type="GO" id="GO:0006629">
    <property type="term" value="P:lipid metabolic process"/>
    <property type="evidence" value="ECO:0007669"/>
    <property type="project" value="UniProtKB-KW"/>
</dbReference>
<dbReference type="OrthoDB" id="3990054at2759"/>
<dbReference type="CDD" id="cd23995">
    <property type="entry name" value="Seipin_BSCL2_like"/>
    <property type="match status" value="1"/>
</dbReference>
<dbReference type="STRING" id="1231657.A0A1Y1YNU6"/>
<evidence type="ECO:0000256" key="3">
    <source>
        <dbReference type="ARBA" id="ARBA00022824"/>
    </source>
</evidence>
<organism evidence="9 10">
    <name type="scientific">Clohesyomyces aquaticus</name>
    <dbReference type="NCBI Taxonomy" id="1231657"/>
    <lineage>
        <taxon>Eukaryota</taxon>
        <taxon>Fungi</taxon>
        <taxon>Dikarya</taxon>
        <taxon>Ascomycota</taxon>
        <taxon>Pezizomycotina</taxon>
        <taxon>Dothideomycetes</taxon>
        <taxon>Pleosporomycetidae</taxon>
        <taxon>Pleosporales</taxon>
        <taxon>Lindgomycetaceae</taxon>
        <taxon>Clohesyomyces</taxon>
    </lineage>
</organism>
<dbReference type="PANTHER" id="PTHR21212:SF0">
    <property type="entry name" value="SEIPIN"/>
    <property type="match status" value="1"/>
</dbReference>
<dbReference type="GO" id="GO:0140042">
    <property type="term" value="P:lipid droplet formation"/>
    <property type="evidence" value="ECO:0007669"/>
    <property type="project" value="UniProtKB-ARBA"/>
</dbReference>
<evidence type="ECO:0000256" key="8">
    <source>
        <dbReference type="SAM" id="Phobius"/>
    </source>
</evidence>
<evidence type="ECO:0000313" key="9">
    <source>
        <dbReference type="EMBL" id="ORX99689.1"/>
    </source>
</evidence>